<organism evidence="1">
    <name type="scientific">Tetraselmis sp. GSL018</name>
    <dbReference type="NCBI Taxonomy" id="582737"/>
    <lineage>
        <taxon>Eukaryota</taxon>
        <taxon>Viridiplantae</taxon>
        <taxon>Chlorophyta</taxon>
        <taxon>core chlorophytes</taxon>
        <taxon>Chlorodendrophyceae</taxon>
        <taxon>Chlorodendrales</taxon>
        <taxon>Chlorodendraceae</taxon>
        <taxon>Tetraselmis</taxon>
    </lineage>
</organism>
<sequence>MRSLNAFEKLLSCLHPPEFQSLPSDLGTRVWPIVAH</sequence>
<evidence type="ECO:0000313" key="1">
    <source>
        <dbReference type="EMBL" id="JAC73950.1"/>
    </source>
</evidence>
<reference evidence="1" key="1">
    <citation type="submission" date="2014-05" db="EMBL/GenBank/DDBJ databases">
        <title>The transcriptome of the halophilic microalga Tetraselmis sp. GSL018 isolated from the Great Salt Lake, Utah.</title>
        <authorList>
            <person name="Jinkerson R.E."/>
            <person name="D'Adamo S."/>
            <person name="Posewitz M.C."/>
        </authorList>
    </citation>
    <scope>NUCLEOTIDE SEQUENCE</scope>
    <source>
        <strain evidence="1">GSL018</strain>
    </source>
</reference>
<accession>A0A061RTA7</accession>
<proteinExistence type="predicted"/>
<dbReference type="EMBL" id="GBEZ01011877">
    <property type="protein sequence ID" value="JAC73950.1"/>
    <property type="molecule type" value="Transcribed_RNA"/>
</dbReference>
<gene>
    <name evidence="1" type="ORF">TSPGSL018_27331</name>
</gene>
<dbReference type="AlphaFoldDB" id="A0A061RTA7"/>
<protein>
    <submittedName>
        <fullName evidence="1">Uncharacterized protein</fullName>
    </submittedName>
</protein>
<feature type="non-terminal residue" evidence="1">
    <location>
        <position position="36"/>
    </location>
</feature>
<name>A0A061RTA7_9CHLO</name>